<evidence type="ECO:0000313" key="2">
    <source>
        <dbReference type="Proteomes" id="UP000789396"/>
    </source>
</evidence>
<dbReference type="EMBL" id="CAJVPZ010011483">
    <property type="protein sequence ID" value="CAG8630400.1"/>
    <property type="molecule type" value="Genomic_DNA"/>
</dbReference>
<reference evidence="1" key="1">
    <citation type="submission" date="2021-06" db="EMBL/GenBank/DDBJ databases">
        <authorList>
            <person name="Kallberg Y."/>
            <person name="Tangrot J."/>
            <person name="Rosling A."/>
        </authorList>
    </citation>
    <scope>NUCLEOTIDE SEQUENCE</scope>
    <source>
        <strain evidence="1">IN212</strain>
    </source>
</reference>
<gene>
    <name evidence="1" type="ORF">RFULGI_LOCUS7695</name>
</gene>
<organism evidence="1 2">
    <name type="scientific">Racocetra fulgida</name>
    <dbReference type="NCBI Taxonomy" id="60492"/>
    <lineage>
        <taxon>Eukaryota</taxon>
        <taxon>Fungi</taxon>
        <taxon>Fungi incertae sedis</taxon>
        <taxon>Mucoromycota</taxon>
        <taxon>Glomeromycotina</taxon>
        <taxon>Glomeromycetes</taxon>
        <taxon>Diversisporales</taxon>
        <taxon>Gigasporaceae</taxon>
        <taxon>Racocetra</taxon>
    </lineage>
</organism>
<accession>A0A9N9DCC0</accession>
<sequence length="107" mass="12545">MLREINSDNEEQVQSLEYQTVSETINTEKSELVVELNDIKSIDINKKDSLVSNYEVVNTDDEDEFLENLQKGIESLNKDNRLLKDYLSHQHKDIYESIRALQKDIEI</sequence>
<dbReference type="AlphaFoldDB" id="A0A9N9DCC0"/>
<keyword evidence="2" id="KW-1185">Reference proteome</keyword>
<proteinExistence type="predicted"/>
<protein>
    <submittedName>
        <fullName evidence="1">17637_t:CDS:1</fullName>
    </submittedName>
</protein>
<evidence type="ECO:0000313" key="1">
    <source>
        <dbReference type="EMBL" id="CAG8630400.1"/>
    </source>
</evidence>
<dbReference type="Proteomes" id="UP000789396">
    <property type="component" value="Unassembled WGS sequence"/>
</dbReference>
<comment type="caution">
    <text evidence="1">The sequence shown here is derived from an EMBL/GenBank/DDBJ whole genome shotgun (WGS) entry which is preliminary data.</text>
</comment>
<dbReference type="OrthoDB" id="2395308at2759"/>
<name>A0A9N9DCC0_9GLOM</name>